<accession>A0A2S0NEA5</accession>
<gene>
    <name evidence="1" type="ORF">C6569_16350</name>
</gene>
<dbReference type="Proteomes" id="UP000237889">
    <property type="component" value="Chromosome"/>
</dbReference>
<evidence type="ECO:0000313" key="2">
    <source>
        <dbReference type="Proteomes" id="UP000237889"/>
    </source>
</evidence>
<dbReference type="EMBL" id="CP027668">
    <property type="protein sequence ID" value="AVO46500.1"/>
    <property type="molecule type" value="Genomic_DNA"/>
</dbReference>
<keyword evidence="2" id="KW-1185">Reference proteome</keyword>
<organism evidence="1 2">
    <name type="scientific">Phreatobacter cathodiphilus</name>
    <dbReference type="NCBI Taxonomy" id="1868589"/>
    <lineage>
        <taxon>Bacteria</taxon>
        <taxon>Pseudomonadati</taxon>
        <taxon>Pseudomonadota</taxon>
        <taxon>Alphaproteobacteria</taxon>
        <taxon>Hyphomicrobiales</taxon>
        <taxon>Phreatobacteraceae</taxon>
        <taxon>Phreatobacter</taxon>
    </lineage>
</organism>
<dbReference type="RefSeq" id="WP_106749840.1">
    <property type="nucleotide sequence ID" value="NZ_CP027668.1"/>
</dbReference>
<sequence>MQLTAEVRPSAFEGKPFKVVFRKADQVVAEWPVSSVKAGEERIAETLGAIACAKAPKGTPCHAG</sequence>
<dbReference type="OrthoDB" id="9860447at2"/>
<dbReference type="AlphaFoldDB" id="A0A2S0NEA5"/>
<dbReference type="KEGG" id="phr:C6569_16350"/>
<reference evidence="1 2" key="1">
    <citation type="submission" date="2018-03" db="EMBL/GenBank/DDBJ databases">
        <title>Genome sequencing of Phreatobacter sp.</title>
        <authorList>
            <person name="Kim S.-J."/>
            <person name="Heo J."/>
            <person name="Kwon S.-W."/>
        </authorList>
    </citation>
    <scope>NUCLEOTIDE SEQUENCE [LARGE SCALE GENOMIC DNA]</scope>
    <source>
        <strain evidence="1 2">S-12</strain>
    </source>
</reference>
<proteinExistence type="predicted"/>
<protein>
    <submittedName>
        <fullName evidence="1">Uncharacterized protein</fullName>
    </submittedName>
</protein>
<evidence type="ECO:0000313" key="1">
    <source>
        <dbReference type="EMBL" id="AVO46500.1"/>
    </source>
</evidence>
<name>A0A2S0NEA5_9HYPH</name>